<evidence type="ECO:0000259" key="11">
    <source>
        <dbReference type="Pfam" id="PF13807"/>
    </source>
</evidence>
<evidence type="ECO:0000256" key="2">
    <source>
        <dbReference type="ARBA" id="ARBA00011903"/>
    </source>
</evidence>
<dbReference type="InterPro" id="IPR032807">
    <property type="entry name" value="GNVR"/>
</dbReference>
<feature type="domain" description="Tyrosine-protein kinase G-rich" evidence="11">
    <location>
        <begin position="433"/>
        <end position="508"/>
    </location>
</feature>
<evidence type="ECO:0000256" key="6">
    <source>
        <dbReference type="ARBA" id="ARBA00022840"/>
    </source>
</evidence>
<reference evidence="12 13" key="1">
    <citation type="submission" date="2019-11" db="EMBL/GenBank/DDBJ databases">
        <title>Winogradskyella ouciana sp. nov., isolated from the hadal seawater of the Mariana Trench.</title>
        <authorList>
            <person name="Liu R."/>
        </authorList>
    </citation>
    <scope>NUCLEOTIDE SEQUENCE [LARGE SCALE GENOMIC DNA]</scope>
    <source>
        <strain evidence="12 13">ZXX205</strain>
    </source>
</reference>
<keyword evidence="4" id="KW-0547">Nucleotide-binding</keyword>
<dbReference type="PANTHER" id="PTHR32309">
    <property type="entry name" value="TYROSINE-PROTEIN KINASE"/>
    <property type="match status" value="1"/>
</dbReference>
<dbReference type="AlphaFoldDB" id="A0A7K1GDN9"/>
<keyword evidence="7" id="KW-0829">Tyrosine-protein kinase</keyword>
<comment type="catalytic activity">
    <reaction evidence="8">
        <text>L-tyrosyl-[protein] + ATP = O-phospho-L-tyrosyl-[protein] + ADP + H(+)</text>
        <dbReference type="Rhea" id="RHEA:10596"/>
        <dbReference type="Rhea" id="RHEA-COMP:10136"/>
        <dbReference type="Rhea" id="RHEA-COMP:20101"/>
        <dbReference type="ChEBI" id="CHEBI:15378"/>
        <dbReference type="ChEBI" id="CHEBI:30616"/>
        <dbReference type="ChEBI" id="CHEBI:46858"/>
        <dbReference type="ChEBI" id="CHEBI:61978"/>
        <dbReference type="ChEBI" id="CHEBI:456216"/>
        <dbReference type="EC" id="2.7.10.2"/>
    </reaction>
</comment>
<dbReference type="Pfam" id="PF13614">
    <property type="entry name" value="AAA_31"/>
    <property type="match status" value="1"/>
</dbReference>
<dbReference type="InterPro" id="IPR050445">
    <property type="entry name" value="Bact_polysacc_biosynth/exp"/>
</dbReference>
<evidence type="ECO:0000256" key="4">
    <source>
        <dbReference type="ARBA" id="ARBA00022741"/>
    </source>
</evidence>
<evidence type="ECO:0000256" key="8">
    <source>
        <dbReference type="ARBA" id="ARBA00051245"/>
    </source>
</evidence>
<evidence type="ECO:0000313" key="12">
    <source>
        <dbReference type="EMBL" id="MTE26554.1"/>
    </source>
</evidence>
<gene>
    <name evidence="12" type="ORF">F1003_06370</name>
</gene>
<dbReference type="GO" id="GO:0004715">
    <property type="term" value="F:non-membrane spanning protein tyrosine kinase activity"/>
    <property type="evidence" value="ECO:0007669"/>
    <property type="project" value="UniProtKB-EC"/>
</dbReference>
<accession>A0A7K1GDN9</accession>
<dbReference type="InterPro" id="IPR025669">
    <property type="entry name" value="AAA_dom"/>
</dbReference>
<feature type="transmembrane region" description="Helical" evidence="9">
    <location>
        <begin position="491"/>
        <end position="512"/>
    </location>
</feature>
<dbReference type="InterPro" id="IPR027417">
    <property type="entry name" value="P-loop_NTPase"/>
</dbReference>
<keyword evidence="9" id="KW-0472">Membrane</keyword>
<dbReference type="CDD" id="cd05387">
    <property type="entry name" value="BY-kinase"/>
    <property type="match status" value="1"/>
</dbReference>
<dbReference type="InterPro" id="IPR005702">
    <property type="entry name" value="Wzc-like_C"/>
</dbReference>
<evidence type="ECO:0000259" key="10">
    <source>
        <dbReference type="Pfam" id="PF13614"/>
    </source>
</evidence>
<dbReference type="Proteomes" id="UP000447545">
    <property type="component" value="Unassembled WGS sequence"/>
</dbReference>
<organism evidence="12 13">
    <name type="scientific">Winogradskyella ouciana</name>
    <dbReference type="NCBI Taxonomy" id="2608631"/>
    <lineage>
        <taxon>Bacteria</taxon>
        <taxon>Pseudomonadati</taxon>
        <taxon>Bacteroidota</taxon>
        <taxon>Flavobacteriia</taxon>
        <taxon>Flavobacteriales</taxon>
        <taxon>Flavobacteriaceae</taxon>
        <taxon>Winogradskyella</taxon>
    </lineage>
</organism>
<keyword evidence="6" id="KW-0067">ATP-binding</keyword>
<feature type="domain" description="AAA" evidence="10">
    <location>
        <begin position="582"/>
        <end position="713"/>
    </location>
</feature>
<proteinExistence type="inferred from homology"/>
<comment type="similarity">
    <text evidence="1">Belongs to the CpsD/CapB family.</text>
</comment>
<sequence>MENQLNNNFTFNEEESLDLKQEIRRYLRYWPWFVLALAVALISAYVYLRYAPRIYETYAKIKILDESEGLEIPTSAFVFNRSNINLENEIEIITSYLIMERVVRELDLNTSFYEVGTIQTSQIAELPLNFEQRIQPDSIGSSFSYKLTVDDSGFLVTNLKTEKSFNFKDHTTYNSNHNLPFNVELKNTTSFTEVNNKEFIINFSPIKHTALGLKNKIKVEAIGDRSDLLRLIIKGESKDLSEKIINTLMDVFNKDGIDDRQLVYQRTVDFIDARFVFLAKELDSIEIDQETFKQNNNIVDIATDAEVGLEQRVQSEEELFKLQNQLTLSQLLENSLQANTESDLLPANIGLENAGINTLISNYNIAVINRDRLKNSAGANNPSVKLAESQVNDLKANINRSLRTYTNQLDASLRQLKNRNQKFAGRVSQIPEQERLFKAIQRQQKIKESLYLLLLQKREEAAINLAITEPSIKIVEKALSGSTPISPKPNIVYAGAILGGLLIPFGILYLMFMFDTKLHGKEDITKLSSKIPVIGEIPDLKKKKDIIFTDPNDRSALAESFRILSSNVDYILPIKNGEKGKVIYCTSTIKGEGKTYVSLNLSLALSSINKKVLLIGADLRNPQIHTHIHVDKQKSGLSNYLHDINYNWKDSLINGFEKHPNHHIILSGSIPPNPAHLLTNGRFKKLIEEAKEEYDYIVVDTAPTILVTDTMLISQLADATIYLARANYTEKNLLKFSKELSESGKIKNMAYVINSVGASKSYGYGYNYGYNYGYGAKT</sequence>
<protein>
    <recommendedName>
        <fullName evidence="2">non-specific protein-tyrosine kinase</fullName>
        <ecNumber evidence="2">2.7.10.2</ecNumber>
    </recommendedName>
</protein>
<evidence type="ECO:0000256" key="7">
    <source>
        <dbReference type="ARBA" id="ARBA00023137"/>
    </source>
</evidence>
<keyword evidence="5 12" id="KW-0418">Kinase</keyword>
<dbReference type="RefSeq" id="WP_155088373.1">
    <property type="nucleotide sequence ID" value="NZ_WJYA01000004.1"/>
</dbReference>
<dbReference type="EMBL" id="WJYA01000004">
    <property type="protein sequence ID" value="MTE26554.1"/>
    <property type="molecule type" value="Genomic_DNA"/>
</dbReference>
<keyword evidence="3 12" id="KW-0808">Transferase</keyword>
<name>A0A7K1GDN9_9FLAO</name>
<keyword evidence="13" id="KW-1185">Reference proteome</keyword>
<dbReference type="SUPFAM" id="SSF52540">
    <property type="entry name" value="P-loop containing nucleoside triphosphate hydrolases"/>
    <property type="match status" value="1"/>
</dbReference>
<dbReference type="GO" id="GO:0005886">
    <property type="term" value="C:plasma membrane"/>
    <property type="evidence" value="ECO:0007669"/>
    <property type="project" value="TreeGrafter"/>
</dbReference>
<dbReference type="NCBIfam" id="TIGR01007">
    <property type="entry name" value="eps_fam"/>
    <property type="match status" value="1"/>
</dbReference>
<dbReference type="Pfam" id="PF13807">
    <property type="entry name" value="GNVR"/>
    <property type="match status" value="1"/>
</dbReference>
<evidence type="ECO:0000256" key="1">
    <source>
        <dbReference type="ARBA" id="ARBA00007316"/>
    </source>
</evidence>
<evidence type="ECO:0000256" key="9">
    <source>
        <dbReference type="SAM" id="Phobius"/>
    </source>
</evidence>
<comment type="caution">
    <text evidence="12">The sequence shown here is derived from an EMBL/GenBank/DDBJ whole genome shotgun (WGS) entry which is preliminary data.</text>
</comment>
<keyword evidence="9" id="KW-1133">Transmembrane helix</keyword>
<evidence type="ECO:0000256" key="5">
    <source>
        <dbReference type="ARBA" id="ARBA00022777"/>
    </source>
</evidence>
<keyword evidence="9" id="KW-0812">Transmembrane</keyword>
<dbReference type="EC" id="2.7.10.2" evidence="2"/>
<dbReference type="Gene3D" id="3.40.50.300">
    <property type="entry name" value="P-loop containing nucleotide triphosphate hydrolases"/>
    <property type="match status" value="1"/>
</dbReference>
<dbReference type="GO" id="GO:0005524">
    <property type="term" value="F:ATP binding"/>
    <property type="evidence" value="ECO:0007669"/>
    <property type="project" value="UniProtKB-KW"/>
</dbReference>
<dbReference type="PANTHER" id="PTHR32309:SF13">
    <property type="entry name" value="FERRIC ENTEROBACTIN TRANSPORT PROTEIN FEPE"/>
    <property type="match status" value="1"/>
</dbReference>
<feature type="transmembrane region" description="Helical" evidence="9">
    <location>
        <begin position="29"/>
        <end position="48"/>
    </location>
</feature>
<evidence type="ECO:0000313" key="13">
    <source>
        <dbReference type="Proteomes" id="UP000447545"/>
    </source>
</evidence>
<evidence type="ECO:0000256" key="3">
    <source>
        <dbReference type="ARBA" id="ARBA00022679"/>
    </source>
</evidence>